<feature type="domain" description="DUF7959" evidence="1">
    <location>
        <begin position="9"/>
        <end position="105"/>
    </location>
</feature>
<dbReference type="AlphaFoldDB" id="A0A0M3HGG2"/>
<keyword evidence="2" id="KW-1185">Reference proteome</keyword>
<protein>
    <submittedName>
        <fullName evidence="3">Flavodoxin-like domain-containing protein</fullName>
    </submittedName>
</protein>
<sequence length="124" mass="13562">MNMAYAYGSLPALEKLGLSKVQNALKEAIAHAAGVSVLRVANFFFKQIQENVVAFFVIGEASGVAPANTKGRMNESSAVEARELLNSTLMDRDVSFFVIGSDLSKTVRCTFYCLPFRKTNLFSL</sequence>
<evidence type="ECO:0000313" key="3">
    <source>
        <dbReference type="WBParaSite" id="ALUE_0000060701-mRNA-1"/>
    </source>
</evidence>
<reference evidence="3" key="1">
    <citation type="submission" date="2017-02" db="UniProtKB">
        <authorList>
            <consortium name="WormBaseParasite"/>
        </authorList>
    </citation>
    <scope>IDENTIFICATION</scope>
</reference>
<organism evidence="2 3">
    <name type="scientific">Ascaris lumbricoides</name>
    <name type="common">Giant roundworm</name>
    <dbReference type="NCBI Taxonomy" id="6252"/>
    <lineage>
        <taxon>Eukaryota</taxon>
        <taxon>Metazoa</taxon>
        <taxon>Ecdysozoa</taxon>
        <taxon>Nematoda</taxon>
        <taxon>Chromadorea</taxon>
        <taxon>Rhabditida</taxon>
        <taxon>Spirurina</taxon>
        <taxon>Ascaridomorpha</taxon>
        <taxon>Ascaridoidea</taxon>
        <taxon>Ascarididae</taxon>
        <taxon>Ascaris</taxon>
    </lineage>
</organism>
<accession>A0A0M3HGG2</accession>
<name>A0A0M3HGG2_ASCLU</name>
<dbReference type="Proteomes" id="UP000036681">
    <property type="component" value="Unplaced"/>
</dbReference>
<dbReference type="Pfam" id="PF25899">
    <property type="entry name" value="DUF7959"/>
    <property type="match status" value="1"/>
</dbReference>
<dbReference type="WBParaSite" id="ALUE_0000060701-mRNA-1">
    <property type="protein sequence ID" value="ALUE_0000060701-mRNA-1"/>
    <property type="gene ID" value="ALUE_0000060701"/>
</dbReference>
<dbReference type="InterPro" id="IPR058265">
    <property type="entry name" value="DUF7959"/>
</dbReference>
<evidence type="ECO:0000259" key="1">
    <source>
        <dbReference type="Pfam" id="PF25899"/>
    </source>
</evidence>
<evidence type="ECO:0000313" key="2">
    <source>
        <dbReference type="Proteomes" id="UP000036681"/>
    </source>
</evidence>
<proteinExistence type="predicted"/>